<dbReference type="OrthoDB" id="7357196at2759"/>
<evidence type="ECO:0000313" key="4">
    <source>
        <dbReference type="Proteomes" id="UP000319801"/>
    </source>
</evidence>
<dbReference type="InterPro" id="IPR001304">
    <property type="entry name" value="C-type_lectin-like"/>
</dbReference>
<feature type="domain" description="C-type lectin" evidence="2">
    <location>
        <begin position="63"/>
        <end position="177"/>
    </location>
</feature>
<keyword evidence="3" id="KW-0430">Lectin</keyword>
<dbReference type="InterPro" id="IPR018378">
    <property type="entry name" value="C-type_lectin_CS"/>
</dbReference>
<name>A0A556TUC8_BAGYA</name>
<dbReference type="SMART" id="SM00034">
    <property type="entry name" value="CLECT"/>
    <property type="match status" value="2"/>
</dbReference>
<dbReference type="SUPFAM" id="SSF56436">
    <property type="entry name" value="C-type lectin-like"/>
    <property type="match status" value="3"/>
</dbReference>
<dbReference type="PROSITE" id="PS00615">
    <property type="entry name" value="C_TYPE_LECTIN_1"/>
    <property type="match status" value="2"/>
</dbReference>
<protein>
    <submittedName>
        <fullName evidence="3">L-selectin</fullName>
    </submittedName>
</protein>
<organism evidence="3 4">
    <name type="scientific">Bagarius yarrelli</name>
    <name type="common">Goonch</name>
    <name type="synonym">Bagrus yarrelli</name>
    <dbReference type="NCBI Taxonomy" id="175774"/>
    <lineage>
        <taxon>Eukaryota</taxon>
        <taxon>Metazoa</taxon>
        <taxon>Chordata</taxon>
        <taxon>Craniata</taxon>
        <taxon>Vertebrata</taxon>
        <taxon>Euteleostomi</taxon>
        <taxon>Actinopterygii</taxon>
        <taxon>Neopterygii</taxon>
        <taxon>Teleostei</taxon>
        <taxon>Ostariophysi</taxon>
        <taxon>Siluriformes</taxon>
        <taxon>Sisoridae</taxon>
        <taxon>Sisorinae</taxon>
        <taxon>Bagarius</taxon>
    </lineage>
</organism>
<dbReference type="AlphaFoldDB" id="A0A556TUC8"/>
<reference evidence="3 4" key="1">
    <citation type="journal article" date="2019" name="Genome Biol. Evol.">
        <title>Whole-Genome Sequencing of the Giant Devil Catfish, Bagarius yarrelli.</title>
        <authorList>
            <person name="Jiang W."/>
            <person name="Lv Y."/>
            <person name="Cheng L."/>
            <person name="Yang K."/>
            <person name="Chao B."/>
            <person name="Wang X."/>
            <person name="Li Y."/>
            <person name="Pan X."/>
            <person name="You X."/>
            <person name="Zhang Y."/>
            <person name="Yang J."/>
            <person name="Li J."/>
            <person name="Zhang X."/>
            <person name="Liu S."/>
            <person name="Sun C."/>
            <person name="Yang J."/>
            <person name="Shi Q."/>
        </authorList>
    </citation>
    <scope>NUCLEOTIDE SEQUENCE [LARGE SCALE GENOMIC DNA]</scope>
    <source>
        <strain evidence="3">JWS20170419001</strain>
        <tissue evidence="3">Muscle</tissue>
    </source>
</reference>
<feature type="domain" description="C-type lectin" evidence="2">
    <location>
        <begin position="172"/>
        <end position="299"/>
    </location>
</feature>
<dbReference type="Pfam" id="PF00059">
    <property type="entry name" value="Lectin_C"/>
    <property type="match status" value="3"/>
</dbReference>
<evidence type="ECO:0000256" key="1">
    <source>
        <dbReference type="ARBA" id="ARBA00023157"/>
    </source>
</evidence>
<dbReference type="PROSITE" id="PS50041">
    <property type="entry name" value="C_TYPE_LECTIN_2"/>
    <property type="match status" value="3"/>
</dbReference>
<dbReference type="InterPro" id="IPR016186">
    <property type="entry name" value="C-type_lectin-like/link_sf"/>
</dbReference>
<dbReference type="Proteomes" id="UP000319801">
    <property type="component" value="Unassembled WGS sequence"/>
</dbReference>
<evidence type="ECO:0000313" key="3">
    <source>
        <dbReference type="EMBL" id="TSK72090.1"/>
    </source>
</evidence>
<dbReference type="Gene3D" id="3.10.100.10">
    <property type="entry name" value="Mannose-Binding Protein A, subunit A"/>
    <property type="match status" value="3"/>
</dbReference>
<dbReference type="GO" id="GO:0030246">
    <property type="term" value="F:carbohydrate binding"/>
    <property type="evidence" value="ECO:0007669"/>
    <property type="project" value="UniProtKB-KW"/>
</dbReference>
<dbReference type="PANTHER" id="PTHR45784">
    <property type="entry name" value="C-TYPE LECTIN DOMAIN FAMILY 20 MEMBER A-RELATED"/>
    <property type="match status" value="1"/>
</dbReference>
<gene>
    <name evidence="3" type="ORF">Baya_3074</name>
</gene>
<feature type="domain" description="C-type lectin" evidence="2">
    <location>
        <begin position="14"/>
        <end position="53"/>
    </location>
</feature>
<dbReference type="InterPro" id="IPR016187">
    <property type="entry name" value="CTDL_fold"/>
</dbReference>
<dbReference type="PANTHER" id="PTHR45784:SF3">
    <property type="entry name" value="C-TYPE LECTIN DOMAIN FAMILY 4 MEMBER K-LIKE-RELATED"/>
    <property type="match status" value="1"/>
</dbReference>
<comment type="caution">
    <text evidence="3">The sequence shown here is derived from an EMBL/GenBank/DDBJ whole genome shotgun (WGS) entry which is preliminary data.</text>
</comment>
<keyword evidence="4" id="KW-1185">Reference proteome</keyword>
<evidence type="ECO:0000259" key="2">
    <source>
        <dbReference type="PROSITE" id="PS50041"/>
    </source>
</evidence>
<dbReference type="EMBL" id="VCAZ01000019">
    <property type="protein sequence ID" value="TSK72090.1"/>
    <property type="molecule type" value="Genomic_DNA"/>
</dbReference>
<accession>A0A556TUC8</accession>
<sequence length="328" mass="38651">MDEDSFYKEGEKIFTAWFREPNNYNGKELCVFMRYDGKWSDADCNNNKSFVCYDAMPSISHQYHFVDKNMTWTEAQIYCREFYRDLATVDNMEEINSLVNVVNGSHSGLAWIGLYDSQDDWTWSLDDDFFYKEGDREFRGWYHEPNNHNGKELCVSMYYTGEWFDQQCTQELGFVCYNSTSNTHVWISEKMTWVEAQSFCRAKHTDLTSVRNETELKQILSIANGYDVWIGLYRNRLWSDQSNSTYAYWRQEKQQHPIDEPDNGLYSFGQTGNQHCTAMDSTGQWTDENCLESFPFFCYTRTNELPAEIVGGDVNDQCYLSPSIPRLR</sequence>
<proteinExistence type="predicted"/>
<keyword evidence="1" id="KW-1015">Disulfide bond</keyword>